<comment type="caution">
    <text evidence="3">The sequence shown here is derived from an EMBL/GenBank/DDBJ whole genome shotgun (WGS) entry which is preliminary data.</text>
</comment>
<protein>
    <recommendedName>
        <fullName evidence="2">DUF6604 domain-containing protein</fullName>
    </recommendedName>
</protein>
<feature type="compositionally biased region" description="Basic residues" evidence="1">
    <location>
        <begin position="194"/>
        <end position="213"/>
    </location>
</feature>
<dbReference type="Proteomes" id="UP001301769">
    <property type="component" value="Unassembled WGS sequence"/>
</dbReference>
<reference evidence="3" key="1">
    <citation type="journal article" date="2023" name="Mol. Phylogenet. Evol.">
        <title>Genome-scale phylogeny and comparative genomics of the fungal order Sordariales.</title>
        <authorList>
            <person name="Hensen N."/>
            <person name="Bonometti L."/>
            <person name="Westerberg I."/>
            <person name="Brannstrom I.O."/>
            <person name="Guillou S."/>
            <person name="Cros-Aarteil S."/>
            <person name="Calhoun S."/>
            <person name="Haridas S."/>
            <person name="Kuo A."/>
            <person name="Mondo S."/>
            <person name="Pangilinan J."/>
            <person name="Riley R."/>
            <person name="LaButti K."/>
            <person name="Andreopoulos B."/>
            <person name="Lipzen A."/>
            <person name="Chen C."/>
            <person name="Yan M."/>
            <person name="Daum C."/>
            <person name="Ng V."/>
            <person name="Clum A."/>
            <person name="Steindorff A."/>
            <person name="Ohm R.A."/>
            <person name="Martin F."/>
            <person name="Silar P."/>
            <person name="Natvig D.O."/>
            <person name="Lalanne C."/>
            <person name="Gautier V."/>
            <person name="Ament-Velasquez S.L."/>
            <person name="Kruys A."/>
            <person name="Hutchinson M.I."/>
            <person name="Powell A.J."/>
            <person name="Barry K."/>
            <person name="Miller A.N."/>
            <person name="Grigoriev I.V."/>
            <person name="Debuchy R."/>
            <person name="Gladieux P."/>
            <person name="Hiltunen Thoren M."/>
            <person name="Johannesson H."/>
        </authorList>
    </citation>
    <scope>NUCLEOTIDE SEQUENCE</scope>
    <source>
        <strain evidence="3">PSN293</strain>
    </source>
</reference>
<dbReference type="Pfam" id="PF20253">
    <property type="entry name" value="DUF6604"/>
    <property type="match status" value="1"/>
</dbReference>
<sequence length="281" mass="31564">MTSDELRGVGTYRRYKLGQAQFTNCQQQKKQSAANAAASSFFGVSPQQDSVPFSTKPVIHWKQLEVLAQTVVDNANPAEIPPAAVNILRDVITLRKQMTKFFINQAKKTNDPKIQKDNLGHLHINNVLENVLAKLESIVPWAAGSSSKAKSEQPRKEGSMLEVSDLTNMFTHLKVQKTDDSGSESQSEDERATSKRPQKQSKRKGAAKKPSKTKKPEKQQGKHVAKPQRPWIDDVEFELTPMETDDYDDEFDYYQSAPRNAITPQCNPISTHPSMTTTFNF</sequence>
<feature type="region of interest" description="Disordered" evidence="1">
    <location>
        <begin position="176"/>
        <end position="234"/>
    </location>
</feature>
<evidence type="ECO:0000256" key="1">
    <source>
        <dbReference type="SAM" id="MobiDB-lite"/>
    </source>
</evidence>
<evidence type="ECO:0000259" key="2">
    <source>
        <dbReference type="Pfam" id="PF20253"/>
    </source>
</evidence>
<dbReference type="InterPro" id="IPR046539">
    <property type="entry name" value="DUF6604"/>
</dbReference>
<feature type="domain" description="DUF6604" evidence="2">
    <location>
        <begin position="26"/>
        <end position="207"/>
    </location>
</feature>
<accession>A0AAN6YD19</accession>
<gene>
    <name evidence="3" type="ORF">QBC37DRAFT_481372</name>
</gene>
<evidence type="ECO:0000313" key="3">
    <source>
        <dbReference type="EMBL" id="KAK4215630.1"/>
    </source>
</evidence>
<proteinExistence type="predicted"/>
<evidence type="ECO:0000313" key="4">
    <source>
        <dbReference type="Proteomes" id="UP001301769"/>
    </source>
</evidence>
<name>A0AAN6YD19_9PEZI</name>
<dbReference type="EMBL" id="MU858078">
    <property type="protein sequence ID" value="KAK4215630.1"/>
    <property type="molecule type" value="Genomic_DNA"/>
</dbReference>
<keyword evidence="4" id="KW-1185">Reference proteome</keyword>
<dbReference type="PANTHER" id="PTHR38795">
    <property type="entry name" value="DUF6604 DOMAIN-CONTAINING PROTEIN"/>
    <property type="match status" value="1"/>
</dbReference>
<dbReference type="AlphaFoldDB" id="A0AAN6YD19"/>
<organism evidence="3 4">
    <name type="scientific">Rhypophila decipiens</name>
    <dbReference type="NCBI Taxonomy" id="261697"/>
    <lineage>
        <taxon>Eukaryota</taxon>
        <taxon>Fungi</taxon>
        <taxon>Dikarya</taxon>
        <taxon>Ascomycota</taxon>
        <taxon>Pezizomycotina</taxon>
        <taxon>Sordariomycetes</taxon>
        <taxon>Sordariomycetidae</taxon>
        <taxon>Sordariales</taxon>
        <taxon>Naviculisporaceae</taxon>
        <taxon>Rhypophila</taxon>
    </lineage>
</organism>
<reference evidence="3" key="2">
    <citation type="submission" date="2023-05" db="EMBL/GenBank/DDBJ databases">
        <authorList>
            <consortium name="Lawrence Berkeley National Laboratory"/>
            <person name="Steindorff A."/>
            <person name="Hensen N."/>
            <person name="Bonometti L."/>
            <person name="Westerberg I."/>
            <person name="Brannstrom I.O."/>
            <person name="Guillou S."/>
            <person name="Cros-Aarteil S."/>
            <person name="Calhoun S."/>
            <person name="Haridas S."/>
            <person name="Kuo A."/>
            <person name="Mondo S."/>
            <person name="Pangilinan J."/>
            <person name="Riley R."/>
            <person name="Labutti K."/>
            <person name="Andreopoulos B."/>
            <person name="Lipzen A."/>
            <person name="Chen C."/>
            <person name="Yanf M."/>
            <person name="Daum C."/>
            <person name="Ng V."/>
            <person name="Clum A."/>
            <person name="Ohm R."/>
            <person name="Martin F."/>
            <person name="Silar P."/>
            <person name="Natvig D."/>
            <person name="Lalanne C."/>
            <person name="Gautier V."/>
            <person name="Ament-Velasquez S.L."/>
            <person name="Kruys A."/>
            <person name="Hutchinson M.I."/>
            <person name="Powell A.J."/>
            <person name="Barry K."/>
            <person name="Miller A.N."/>
            <person name="Grigoriev I.V."/>
            <person name="Debuchy R."/>
            <person name="Gladieux P."/>
            <person name="Thoren M.H."/>
            <person name="Johannesson H."/>
        </authorList>
    </citation>
    <scope>NUCLEOTIDE SEQUENCE</scope>
    <source>
        <strain evidence="3">PSN293</strain>
    </source>
</reference>
<dbReference type="PANTHER" id="PTHR38795:SF1">
    <property type="entry name" value="DUF6604 DOMAIN-CONTAINING PROTEIN"/>
    <property type="match status" value="1"/>
</dbReference>